<protein>
    <recommendedName>
        <fullName evidence="8">TRAP C4-dicarboxylate transport system permease DctM subunit domain-containing protein</fullName>
    </recommendedName>
</protein>
<keyword evidence="4 7" id="KW-0812">Transmembrane</keyword>
<evidence type="ECO:0000259" key="8">
    <source>
        <dbReference type="Pfam" id="PF06808"/>
    </source>
</evidence>
<keyword evidence="3" id="KW-0997">Cell inner membrane</keyword>
<name>A0A0A3J5Z9_9BACL</name>
<evidence type="ECO:0000256" key="7">
    <source>
        <dbReference type="SAM" id="Phobius"/>
    </source>
</evidence>
<dbReference type="NCBIfam" id="TIGR00786">
    <property type="entry name" value="dctM"/>
    <property type="match status" value="1"/>
</dbReference>
<feature type="transmembrane region" description="Helical" evidence="7">
    <location>
        <begin position="136"/>
        <end position="155"/>
    </location>
</feature>
<evidence type="ECO:0000256" key="6">
    <source>
        <dbReference type="ARBA" id="ARBA00023136"/>
    </source>
</evidence>
<dbReference type="PANTHER" id="PTHR33362">
    <property type="entry name" value="SIALIC ACID TRAP TRANSPORTER PERMEASE PROTEIN SIAT-RELATED"/>
    <property type="match status" value="1"/>
</dbReference>
<feature type="transmembrane region" description="Helical" evidence="7">
    <location>
        <begin position="362"/>
        <end position="386"/>
    </location>
</feature>
<dbReference type="OrthoDB" id="9785600at2"/>
<dbReference type="GO" id="GO:0022857">
    <property type="term" value="F:transmembrane transporter activity"/>
    <property type="evidence" value="ECO:0007669"/>
    <property type="project" value="TreeGrafter"/>
</dbReference>
<feature type="transmembrane region" description="Helical" evidence="7">
    <location>
        <begin position="278"/>
        <end position="300"/>
    </location>
</feature>
<dbReference type="RefSeq" id="WP_036176188.1">
    <property type="nucleotide sequence ID" value="NZ_AVCZ01000016.1"/>
</dbReference>
<feature type="transmembrane region" description="Helical" evidence="7">
    <location>
        <begin position="92"/>
        <end position="115"/>
    </location>
</feature>
<feature type="transmembrane region" description="Helical" evidence="7">
    <location>
        <begin position="6"/>
        <end position="30"/>
    </location>
</feature>
<dbReference type="eggNOG" id="COG1593">
    <property type="taxonomic scope" value="Bacteria"/>
</dbReference>
<evidence type="ECO:0000256" key="1">
    <source>
        <dbReference type="ARBA" id="ARBA00004429"/>
    </source>
</evidence>
<keyword evidence="2" id="KW-1003">Cell membrane</keyword>
<accession>A0A0A3J5Z9</accession>
<evidence type="ECO:0000256" key="4">
    <source>
        <dbReference type="ARBA" id="ARBA00022692"/>
    </source>
</evidence>
<evidence type="ECO:0000256" key="2">
    <source>
        <dbReference type="ARBA" id="ARBA00022475"/>
    </source>
</evidence>
<dbReference type="Proteomes" id="UP000030595">
    <property type="component" value="Unassembled WGS sequence"/>
</dbReference>
<feature type="transmembrane region" description="Helical" evidence="7">
    <location>
        <begin position="248"/>
        <end position="266"/>
    </location>
</feature>
<evidence type="ECO:0000256" key="3">
    <source>
        <dbReference type="ARBA" id="ARBA00022519"/>
    </source>
</evidence>
<feature type="transmembrane region" description="Helical" evidence="7">
    <location>
        <begin position="406"/>
        <end position="427"/>
    </location>
</feature>
<evidence type="ECO:0000256" key="5">
    <source>
        <dbReference type="ARBA" id="ARBA00022989"/>
    </source>
</evidence>
<dbReference type="InterPro" id="IPR010656">
    <property type="entry name" value="DctM"/>
</dbReference>
<keyword evidence="5 7" id="KW-1133">Transmembrane helix</keyword>
<evidence type="ECO:0000313" key="10">
    <source>
        <dbReference type="Proteomes" id="UP000030595"/>
    </source>
</evidence>
<evidence type="ECO:0000313" key="9">
    <source>
        <dbReference type="EMBL" id="KGR90603.1"/>
    </source>
</evidence>
<dbReference type="EMBL" id="JPVQ01000016">
    <property type="protein sequence ID" value="KGR90603.1"/>
    <property type="molecule type" value="Genomic_DNA"/>
</dbReference>
<dbReference type="AlphaFoldDB" id="A0A0A3J5Z9"/>
<gene>
    <name evidence="9" type="ORF">CD30_10375</name>
</gene>
<feature type="transmembrane region" description="Helical" evidence="7">
    <location>
        <begin position="320"/>
        <end position="350"/>
    </location>
</feature>
<dbReference type="GO" id="GO:0005886">
    <property type="term" value="C:plasma membrane"/>
    <property type="evidence" value="ECO:0007669"/>
    <property type="project" value="UniProtKB-SubCell"/>
</dbReference>
<organism evidence="9 10">
    <name type="scientific">Ureibacillus massiliensis 4400831 = CIP 108448 = CCUG 49529</name>
    <dbReference type="NCBI Taxonomy" id="1211035"/>
    <lineage>
        <taxon>Bacteria</taxon>
        <taxon>Bacillati</taxon>
        <taxon>Bacillota</taxon>
        <taxon>Bacilli</taxon>
        <taxon>Bacillales</taxon>
        <taxon>Caryophanaceae</taxon>
        <taxon>Ureibacillus</taxon>
    </lineage>
</organism>
<reference evidence="9 10" key="1">
    <citation type="submission" date="2014-02" db="EMBL/GenBank/DDBJ databases">
        <title>Draft genome sequence of Lysinibacillus massiliensis CCUG 49529.</title>
        <authorList>
            <person name="Zhang F."/>
            <person name="Wang G."/>
            <person name="Zhang L."/>
        </authorList>
    </citation>
    <scope>NUCLEOTIDE SEQUENCE [LARGE SCALE GENOMIC DNA]</scope>
    <source>
        <strain evidence="9 10">CCUG 49529</strain>
    </source>
</reference>
<keyword evidence="6 7" id="KW-0472">Membrane</keyword>
<comment type="caution">
    <text evidence="9">The sequence shown here is derived from an EMBL/GenBank/DDBJ whole genome shotgun (WGS) entry which is preliminary data.</text>
</comment>
<feature type="domain" description="TRAP C4-dicarboxylate transport system permease DctM subunit" evidence="8">
    <location>
        <begin position="5"/>
        <end position="421"/>
    </location>
</feature>
<feature type="transmembrane region" description="Helical" evidence="7">
    <location>
        <begin position="167"/>
        <end position="185"/>
    </location>
</feature>
<dbReference type="PIRSF" id="PIRSF006066">
    <property type="entry name" value="HI0050"/>
    <property type="match status" value="1"/>
</dbReference>
<dbReference type="Pfam" id="PF06808">
    <property type="entry name" value="DctM"/>
    <property type="match status" value="1"/>
</dbReference>
<comment type="subcellular location">
    <subcellularLocation>
        <location evidence="1">Cell inner membrane</location>
        <topology evidence="1">Multi-pass membrane protein</topology>
    </subcellularLocation>
</comment>
<sequence>MLLIVIVLIAILMIGVPIGVSFAISALLGGEILDIPAASFATLSNQAVSSFSLLAIPLFILAGQIMSQGSIISQLIQLSEKLLKKIHGSLGYVTVLASAFLGAITGSSVATVSAIGSSIGQKMVEKGYERGYTASLIAAAGLLGVFIPPSIPLILYGATVGTSISDLFIASIVPGICFIIAYLLLHRILLKKVYNPKLSSVSEETNQLENKAANETLGKTFLKSIPALIMPIIVLGGIYSGIFTPTEAAAVACIYGLILAIVTKKIKFSGLFSPFKLAALSSAAILGIIAFSNLFNYMITLEQIPQMVSEAAINLTDNKYVFLLLLLLILFVVGMFMETNAAVLLMAVLLAPAAQTFEINPIHFGIILVTTIEIGLLTPPLAANVFVSAKVNKSSVLEMMPHTIKFLLVSIIVLLIVTFVPFLTTWFL</sequence>
<keyword evidence="10" id="KW-1185">Reference proteome</keyword>
<proteinExistence type="predicted"/>
<dbReference type="InterPro" id="IPR004681">
    <property type="entry name" value="TRAP_DctM"/>
</dbReference>